<dbReference type="RefSeq" id="WP_266268564.1">
    <property type="nucleotide sequence ID" value="NZ_JAPJUH010000002.1"/>
</dbReference>
<dbReference type="PROSITE" id="PS51257">
    <property type="entry name" value="PROKAR_LIPOPROTEIN"/>
    <property type="match status" value="1"/>
</dbReference>
<organism evidence="1 2">
    <name type="scientific">Pedobacter agri</name>
    <dbReference type="NCBI Taxonomy" id="454586"/>
    <lineage>
        <taxon>Bacteria</taxon>
        <taxon>Pseudomonadati</taxon>
        <taxon>Bacteroidota</taxon>
        <taxon>Sphingobacteriia</taxon>
        <taxon>Sphingobacteriales</taxon>
        <taxon>Sphingobacteriaceae</taxon>
        <taxon>Pedobacter</taxon>
    </lineage>
</organism>
<keyword evidence="2" id="KW-1185">Reference proteome</keyword>
<dbReference type="AlphaFoldDB" id="A0A9X3DB18"/>
<name>A0A9X3DB18_9SPHI</name>
<sequence>MRGLIFLALIFTCIVFGCRKEDRISTDPDARLDFSTDSVLFDTVFTSVGSVTKRFKVLNKNTSAISISEIKLAGGGLSSFSININGESITNRKNLVISAGDSVNIFVKVNINPDDKQLPFIVQDSILFSTNGNQQAVHFIAYGQNAVFVNKSSINSDITWSSALPYVITGALTVRNNTTLTIKPGAKLYFHKDASLNIEGNLSATGTADKPIMFCSDRLESAYTDEPGQWKGIFIKPTANATIAYATIKNASVGITSDSLSKNAIPKLILSNAVIKNMQVAGYIGNHSELIAFNSLFYNCGNYLLYAVGGGNYNLKQNTFVGYNPNFPRKTAALTFSDYLSVKAYNKLNLNLTNNIIWGQLNNELDIQKKTTAVIESRIWNNLIKTNATAFANNDNLINSDPGFINTTLGNFELANNSLALKKGYNLSNDLYFNDYLNHDLKNDPRFFPSTLGCFEKN</sequence>
<dbReference type="Proteomes" id="UP001142592">
    <property type="component" value="Unassembled WGS sequence"/>
</dbReference>
<dbReference type="EMBL" id="JAPJUH010000002">
    <property type="protein sequence ID" value="MCX3264007.1"/>
    <property type="molecule type" value="Genomic_DNA"/>
</dbReference>
<proteinExistence type="predicted"/>
<evidence type="ECO:0000313" key="2">
    <source>
        <dbReference type="Proteomes" id="UP001142592"/>
    </source>
</evidence>
<evidence type="ECO:0000313" key="1">
    <source>
        <dbReference type="EMBL" id="MCX3264007.1"/>
    </source>
</evidence>
<protein>
    <recommendedName>
        <fullName evidence="3">Right handed beta helix domain-containing protein</fullName>
    </recommendedName>
</protein>
<reference evidence="1" key="1">
    <citation type="submission" date="2022-11" db="EMBL/GenBank/DDBJ databases">
        <authorList>
            <person name="Graham C."/>
            <person name="Newman J.D."/>
        </authorList>
    </citation>
    <scope>NUCLEOTIDE SEQUENCE</scope>
    <source>
        <strain evidence="1">DSM 19486</strain>
    </source>
</reference>
<evidence type="ECO:0008006" key="3">
    <source>
        <dbReference type="Google" id="ProtNLM"/>
    </source>
</evidence>
<accession>A0A9X3DB18</accession>
<gene>
    <name evidence="1" type="ORF">OQZ29_04580</name>
</gene>
<comment type="caution">
    <text evidence="1">The sequence shown here is derived from an EMBL/GenBank/DDBJ whole genome shotgun (WGS) entry which is preliminary data.</text>
</comment>